<dbReference type="AlphaFoldDB" id="A0A7T8HEQ6"/>
<gene>
    <name evidence="1" type="ORF">FKW44_008984</name>
</gene>
<evidence type="ECO:0000313" key="2">
    <source>
        <dbReference type="Proteomes" id="UP000595437"/>
    </source>
</evidence>
<reference evidence="2" key="1">
    <citation type="submission" date="2021-01" db="EMBL/GenBank/DDBJ databases">
        <title>Caligus Genome Assembly.</title>
        <authorList>
            <person name="Gallardo-Escarate C."/>
        </authorList>
    </citation>
    <scope>NUCLEOTIDE SEQUENCE [LARGE SCALE GENOMIC DNA]</scope>
</reference>
<protein>
    <submittedName>
        <fullName evidence="1">Uncharacterized protein</fullName>
    </submittedName>
</protein>
<accession>A0A7T8HEQ6</accession>
<dbReference type="Proteomes" id="UP000595437">
    <property type="component" value="Chromosome 6"/>
</dbReference>
<dbReference type="EMBL" id="CP045895">
    <property type="protein sequence ID" value="QQP48614.1"/>
    <property type="molecule type" value="Genomic_DNA"/>
</dbReference>
<organism evidence="1 2">
    <name type="scientific">Caligus rogercresseyi</name>
    <name type="common">Sea louse</name>
    <dbReference type="NCBI Taxonomy" id="217165"/>
    <lineage>
        <taxon>Eukaryota</taxon>
        <taxon>Metazoa</taxon>
        <taxon>Ecdysozoa</taxon>
        <taxon>Arthropoda</taxon>
        <taxon>Crustacea</taxon>
        <taxon>Multicrustacea</taxon>
        <taxon>Hexanauplia</taxon>
        <taxon>Copepoda</taxon>
        <taxon>Siphonostomatoida</taxon>
        <taxon>Caligidae</taxon>
        <taxon>Caligus</taxon>
    </lineage>
</organism>
<sequence length="57" mass="6313">MSCANSSRISFWMLPDIQLSLFLDGRGCGRTPRTPSSDVYEQGRGKWGCGRCGSTPW</sequence>
<evidence type="ECO:0000313" key="1">
    <source>
        <dbReference type="EMBL" id="QQP48614.1"/>
    </source>
</evidence>
<proteinExistence type="predicted"/>
<name>A0A7T8HEQ6_CALRO</name>
<keyword evidence="2" id="KW-1185">Reference proteome</keyword>